<evidence type="ECO:0000256" key="7">
    <source>
        <dbReference type="RuleBase" id="RU362063"/>
    </source>
</evidence>
<dbReference type="InterPro" id="IPR013974">
    <property type="entry name" value="SAF"/>
</dbReference>
<dbReference type="PANTHER" id="PTHR36307:SF1">
    <property type="entry name" value="FLAGELLA BASAL BODY P-RING FORMATION PROTEIN FLGA"/>
    <property type="match status" value="1"/>
</dbReference>
<dbReference type="GO" id="GO:0044780">
    <property type="term" value="P:bacterial-type flagellum assembly"/>
    <property type="evidence" value="ECO:0007669"/>
    <property type="project" value="InterPro"/>
</dbReference>
<evidence type="ECO:0000256" key="6">
    <source>
        <dbReference type="ARBA" id="ARBA00025643"/>
    </source>
</evidence>
<dbReference type="Pfam" id="PF17656">
    <property type="entry name" value="ChapFlgA_N"/>
    <property type="match status" value="1"/>
</dbReference>
<dbReference type="AlphaFoldDB" id="Q12PP0"/>
<dbReference type="STRING" id="318161.Sden_1300"/>
<evidence type="ECO:0000256" key="1">
    <source>
        <dbReference type="ARBA" id="ARBA00004418"/>
    </source>
</evidence>
<evidence type="ECO:0000259" key="8">
    <source>
        <dbReference type="SMART" id="SM00858"/>
    </source>
</evidence>
<dbReference type="Gene3D" id="3.90.1210.10">
    <property type="entry name" value="Antifreeze-like/N-acetylneuraminic acid synthase C-terminal domain"/>
    <property type="match status" value="1"/>
</dbReference>
<dbReference type="InterPro" id="IPR039246">
    <property type="entry name" value="Flagellar_FlgA"/>
</dbReference>
<gene>
    <name evidence="9" type="ordered locus">Sden_1300</name>
</gene>
<evidence type="ECO:0000256" key="5">
    <source>
        <dbReference type="ARBA" id="ARBA00022764"/>
    </source>
</evidence>
<dbReference type="HOGENOM" id="CLU_070510_4_1_6"/>
<protein>
    <recommendedName>
        <fullName evidence="3 7">Flagella basal body P-ring formation protein FlgA</fullName>
    </recommendedName>
</protein>
<dbReference type="EMBL" id="CP000302">
    <property type="protein sequence ID" value="ABE54586.1"/>
    <property type="molecule type" value="Genomic_DNA"/>
</dbReference>
<sequence length="235" mass="25396">MKVKIFIALLLSLQTLPVLSSEVTHVPTISALTALAKDAVANKIDAPSNAKVIITPQNIDGRLAPPACSSAVVVELASEREIGRNNTVKLSCHAPSLNYLWQVYISVRVEILYPVVVADNVLSPGALITRDSLNIAFVDQYSLRGQFFTEIEQIIGSRVKRRVAKDAPILSGNLCFVCKGDPVSIFARTENIVIKTSGEALNDGNEGDTIRVKNSISNRELDAQVTGIGEVEVKM</sequence>
<keyword evidence="10" id="KW-1185">Reference proteome</keyword>
<dbReference type="eggNOG" id="COG1261">
    <property type="taxonomic scope" value="Bacteria"/>
</dbReference>
<dbReference type="Gene3D" id="2.30.30.760">
    <property type="match status" value="1"/>
</dbReference>
<dbReference type="PANTHER" id="PTHR36307">
    <property type="entry name" value="FLAGELLA BASAL BODY P-RING FORMATION PROTEIN FLGA"/>
    <property type="match status" value="1"/>
</dbReference>
<keyword evidence="5 7" id="KW-0574">Periplasm</keyword>
<dbReference type="KEGG" id="sdn:Sden_1300"/>
<dbReference type="CDD" id="cd11614">
    <property type="entry name" value="SAF_CpaB_FlgA_like"/>
    <property type="match status" value="1"/>
</dbReference>
<evidence type="ECO:0000313" key="9">
    <source>
        <dbReference type="EMBL" id="ABE54586.1"/>
    </source>
</evidence>
<dbReference type="GO" id="GO:0042597">
    <property type="term" value="C:periplasmic space"/>
    <property type="evidence" value="ECO:0007669"/>
    <property type="project" value="UniProtKB-SubCell"/>
</dbReference>
<proteinExistence type="inferred from homology"/>
<dbReference type="InterPro" id="IPR041231">
    <property type="entry name" value="FlgA_N"/>
</dbReference>
<feature type="signal peptide" evidence="7">
    <location>
        <begin position="1"/>
        <end position="20"/>
    </location>
</feature>
<evidence type="ECO:0000256" key="4">
    <source>
        <dbReference type="ARBA" id="ARBA00022729"/>
    </source>
</evidence>
<dbReference type="Proteomes" id="UP000001982">
    <property type="component" value="Chromosome"/>
</dbReference>
<feature type="domain" description="SAF" evidence="8">
    <location>
        <begin position="113"/>
        <end position="175"/>
    </location>
</feature>
<keyword evidence="7" id="KW-1005">Bacterial flagellum biogenesis</keyword>
<organism evidence="9 10">
    <name type="scientific">Shewanella denitrificans (strain OS217 / ATCC BAA-1090 / DSM 15013)</name>
    <dbReference type="NCBI Taxonomy" id="318161"/>
    <lineage>
        <taxon>Bacteria</taxon>
        <taxon>Pseudomonadati</taxon>
        <taxon>Pseudomonadota</taxon>
        <taxon>Gammaproteobacteria</taxon>
        <taxon>Alteromonadales</taxon>
        <taxon>Shewanellaceae</taxon>
        <taxon>Shewanella</taxon>
    </lineage>
</organism>
<comment type="function">
    <text evidence="6 7">Involved in the assembly process of the P-ring formation. It may associate with FlgF on the rod constituting a structure essential for the P-ring assembly or may act as a modulator protein for the P-ring assembly.</text>
</comment>
<comment type="subcellular location">
    <subcellularLocation>
        <location evidence="1 7">Periplasm</location>
    </subcellularLocation>
</comment>
<reference evidence="9 10" key="1">
    <citation type="submission" date="2006-03" db="EMBL/GenBank/DDBJ databases">
        <title>Complete sequence of Shewanella denitrificans OS217.</title>
        <authorList>
            <consortium name="US DOE Joint Genome Institute"/>
            <person name="Copeland A."/>
            <person name="Lucas S."/>
            <person name="Lapidus A."/>
            <person name="Barry K."/>
            <person name="Detter J.C."/>
            <person name="Glavina del Rio T."/>
            <person name="Hammon N."/>
            <person name="Israni S."/>
            <person name="Dalin E."/>
            <person name="Tice H."/>
            <person name="Pitluck S."/>
            <person name="Brettin T."/>
            <person name="Bruce D."/>
            <person name="Han C."/>
            <person name="Tapia R."/>
            <person name="Gilna P."/>
            <person name="Kiss H."/>
            <person name="Schmutz J."/>
            <person name="Larimer F."/>
            <person name="Land M."/>
            <person name="Hauser L."/>
            <person name="Kyrpides N."/>
            <person name="Lykidis A."/>
            <person name="Richardson P."/>
        </authorList>
    </citation>
    <scope>NUCLEOTIDE SEQUENCE [LARGE SCALE GENOMIC DNA]</scope>
    <source>
        <strain evidence="10">OS217 / ATCC BAA-1090 / DSM 15013</strain>
    </source>
</reference>
<comment type="similarity">
    <text evidence="2 7">Belongs to the FlgA family.</text>
</comment>
<keyword evidence="4 7" id="KW-0732">Signal</keyword>
<dbReference type="SMART" id="SM00858">
    <property type="entry name" value="SAF"/>
    <property type="match status" value="1"/>
</dbReference>
<dbReference type="NCBIfam" id="TIGR03170">
    <property type="entry name" value="flgA_cterm"/>
    <property type="match status" value="1"/>
</dbReference>
<feature type="chain" id="PRO_5005142604" description="Flagella basal body P-ring formation protein FlgA" evidence="7">
    <location>
        <begin position="21"/>
        <end position="235"/>
    </location>
</feature>
<evidence type="ECO:0000256" key="2">
    <source>
        <dbReference type="ARBA" id="ARBA00010474"/>
    </source>
</evidence>
<dbReference type="OrthoDB" id="5729023at2"/>
<dbReference type="RefSeq" id="WP_011495745.1">
    <property type="nucleotide sequence ID" value="NC_007954.1"/>
</dbReference>
<accession>Q12PP0</accession>
<dbReference type="Pfam" id="PF13144">
    <property type="entry name" value="ChapFlgA"/>
    <property type="match status" value="1"/>
</dbReference>
<evidence type="ECO:0000256" key="3">
    <source>
        <dbReference type="ARBA" id="ARBA00014754"/>
    </source>
</evidence>
<dbReference type="InterPro" id="IPR017585">
    <property type="entry name" value="SAF_FlgA"/>
</dbReference>
<evidence type="ECO:0000313" key="10">
    <source>
        <dbReference type="Proteomes" id="UP000001982"/>
    </source>
</evidence>
<name>Q12PP0_SHEDO</name>